<dbReference type="GO" id="GO:0004974">
    <property type="term" value="F:leukotriene receptor activity"/>
    <property type="evidence" value="ECO:0007669"/>
    <property type="project" value="UniProtKB-ARBA"/>
</dbReference>
<dbReference type="PANTHER" id="PTHR10489:SF946">
    <property type="entry name" value="LEUKOTRIENE B4 RECEPTOR 1-LIKE"/>
    <property type="match status" value="1"/>
</dbReference>
<accession>A0A2D0Q917</accession>
<dbReference type="GO" id="GO:0019957">
    <property type="term" value="F:C-C chemokine binding"/>
    <property type="evidence" value="ECO:0007669"/>
    <property type="project" value="TreeGrafter"/>
</dbReference>
<dbReference type="GeneID" id="108259148"/>
<feature type="domain" description="G-protein coupled receptors family 1 profile" evidence="12">
    <location>
        <begin position="40"/>
        <end position="287"/>
    </location>
</feature>
<dbReference type="InterPro" id="IPR050119">
    <property type="entry name" value="CCR1-9-like"/>
</dbReference>
<dbReference type="PANTHER" id="PTHR10489">
    <property type="entry name" value="CELL ADHESION MOLECULE"/>
    <property type="match status" value="1"/>
</dbReference>
<dbReference type="KEGG" id="ipu:108259148"/>
<evidence type="ECO:0000256" key="8">
    <source>
        <dbReference type="ARBA" id="ARBA00023180"/>
    </source>
</evidence>
<evidence type="ECO:0000256" key="1">
    <source>
        <dbReference type="ARBA" id="ARBA00004651"/>
    </source>
</evidence>
<comment type="subcellular location">
    <subcellularLocation>
        <location evidence="1">Cell membrane</location>
        <topology evidence="1">Multi-pass membrane protein</topology>
    </subcellularLocation>
</comment>
<dbReference type="GO" id="GO:0016493">
    <property type="term" value="F:C-C chemokine receptor activity"/>
    <property type="evidence" value="ECO:0007669"/>
    <property type="project" value="TreeGrafter"/>
</dbReference>
<dbReference type="FunFam" id="1.20.1070.10:FF:000109">
    <property type="entry name" value="Leukotriene B4 receptor"/>
    <property type="match status" value="1"/>
</dbReference>
<comment type="similarity">
    <text evidence="10">Belongs to the G-protein coupled receptor 1 family.</text>
</comment>
<evidence type="ECO:0000256" key="5">
    <source>
        <dbReference type="ARBA" id="ARBA00023040"/>
    </source>
</evidence>
<keyword evidence="5 10" id="KW-0297">G-protein coupled receptor</keyword>
<gene>
    <name evidence="14" type="primary">si:dkey-148a17.5</name>
</gene>
<feature type="transmembrane region" description="Helical" evidence="11">
    <location>
        <begin position="58"/>
        <end position="84"/>
    </location>
</feature>
<feature type="transmembrane region" description="Helical" evidence="11">
    <location>
        <begin position="268"/>
        <end position="290"/>
    </location>
</feature>
<feature type="transmembrane region" description="Helical" evidence="11">
    <location>
        <begin position="225"/>
        <end position="248"/>
    </location>
</feature>
<dbReference type="GO" id="GO:0060326">
    <property type="term" value="P:cell chemotaxis"/>
    <property type="evidence" value="ECO:0007669"/>
    <property type="project" value="TreeGrafter"/>
</dbReference>
<feature type="transmembrane region" description="Helical" evidence="11">
    <location>
        <begin position="20"/>
        <end position="46"/>
    </location>
</feature>
<organism evidence="13 14">
    <name type="scientific">Ictalurus punctatus</name>
    <name type="common">Channel catfish</name>
    <name type="synonym">Silurus punctatus</name>
    <dbReference type="NCBI Taxonomy" id="7998"/>
    <lineage>
        <taxon>Eukaryota</taxon>
        <taxon>Metazoa</taxon>
        <taxon>Chordata</taxon>
        <taxon>Craniata</taxon>
        <taxon>Vertebrata</taxon>
        <taxon>Euteleostomi</taxon>
        <taxon>Actinopterygii</taxon>
        <taxon>Neopterygii</taxon>
        <taxon>Teleostei</taxon>
        <taxon>Ostariophysi</taxon>
        <taxon>Siluriformes</taxon>
        <taxon>Ictaluridae</taxon>
        <taxon>Ictalurus</taxon>
    </lineage>
</organism>
<dbReference type="GO" id="GO:0019722">
    <property type="term" value="P:calcium-mediated signaling"/>
    <property type="evidence" value="ECO:0007669"/>
    <property type="project" value="TreeGrafter"/>
</dbReference>
<keyword evidence="2" id="KW-1003">Cell membrane</keyword>
<dbReference type="GO" id="GO:0009897">
    <property type="term" value="C:external side of plasma membrane"/>
    <property type="evidence" value="ECO:0007669"/>
    <property type="project" value="TreeGrafter"/>
</dbReference>
<keyword evidence="3 10" id="KW-0812">Transmembrane</keyword>
<evidence type="ECO:0000256" key="7">
    <source>
        <dbReference type="ARBA" id="ARBA00023170"/>
    </source>
</evidence>
<dbReference type="Proteomes" id="UP000221080">
    <property type="component" value="Chromosome 27"/>
</dbReference>
<proteinExistence type="inferred from homology"/>
<feature type="transmembrane region" description="Helical" evidence="11">
    <location>
        <begin position="137"/>
        <end position="158"/>
    </location>
</feature>
<keyword evidence="9 10" id="KW-0807">Transducer</keyword>
<keyword evidence="8" id="KW-0325">Glycoprotein</keyword>
<dbReference type="AlphaFoldDB" id="A0A2D0Q917"/>
<evidence type="ECO:0000256" key="6">
    <source>
        <dbReference type="ARBA" id="ARBA00023136"/>
    </source>
</evidence>
<feature type="transmembrane region" description="Helical" evidence="11">
    <location>
        <begin position="178"/>
        <end position="204"/>
    </location>
</feature>
<evidence type="ECO:0000256" key="3">
    <source>
        <dbReference type="ARBA" id="ARBA00022692"/>
    </source>
</evidence>
<keyword evidence="7 10" id="KW-0675">Receptor</keyword>
<keyword evidence="4 11" id="KW-1133">Transmembrane helix</keyword>
<reference evidence="13" key="1">
    <citation type="journal article" date="2016" name="Nat. Commun.">
        <title>The channel catfish genome sequence provides insights into the evolution of scale formation in teleosts.</title>
        <authorList>
            <person name="Liu Z."/>
            <person name="Liu S."/>
            <person name="Yao J."/>
            <person name="Bao L."/>
            <person name="Zhang J."/>
            <person name="Li Y."/>
            <person name="Jiang C."/>
            <person name="Sun L."/>
            <person name="Wang R."/>
            <person name="Zhang Y."/>
            <person name="Zhou T."/>
            <person name="Zeng Q."/>
            <person name="Fu Q."/>
            <person name="Gao S."/>
            <person name="Li N."/>
            <person name="Koren S."/>
            <person name="Jiang Y."/>
            <person name="Zimin A."/>
            <person name="Xu P."/>
            <person name="Phillippy A.M."/>
            <person name="Geng X."/>
            <person name="Song L."/>
            <person name="Sun F."/>
            <person name="Li C."/>
            <person name="Wang X."/>
            <person name="Chen A."/>
            <person name="Jin Y."/>
            <person name="Yuan Z."/>
            <person name="Yang Y."/>
            <person name="Tan S."/>
            <person name="Peatman E."/>
            <person name="Lu J."/>
            <person name="Qin Z."/>
            <person name="Dunham R."/>
            <person name="Li Z."/>
            <person name="Sonstegard T."/>
            <person name="Feng J."/>
            <person name="Danzmann R.G."/>
            <person name="Schroeder S."/>
            <person name="Scheffler B."/>
            <person name="Duke M.V."/>
            <person name="Ballard L."/>
            <person name="Kucuktas H."/>
            <person name="Kaltenboeck L."/>
            <person name="Liu H."/>
            <person name="Armbruster J."/>
            <person name="Xie Y."/>
            <person name="Kirby M.L."/>
            <person name="Tian Y."/>
            <person name="Flanagan M.E."/>
            <person name="Mu W."/>
            <person name="Waldbieser G.C."/>
        </authorList>
    </citation>
    <scope>NUCLEOTIDE SEQUENCE [LARGE SCALE GENOMIC DNA]</scope>
    <source>
        <strain evidence="13">SDA103</strain>
    </source>
</reference>
<evidence type="ECO:0000256" key="2">
    <source>
        <dbReference type="ARBA" id="ARBA00022475"/>
    </source>
</evidence>
<dbReference type="RefSeq" id="XP_017313870.1">
    <property type="nucleotide sequence ID" value="XM_017458381.3"/>
</dbReference>
<dbReference type="InterPro" id="IPR017452">
    <property type="entry name" value="GPCR_Rhodpsn_7TM"/>
</dbReference>
<evidence type="ECO:0000256" key="4">
    <source>
        <dbReference type="ARBA" id="ARBA00022989"/>
    </source>
</evidence>
<feature type="transmembrane region" description="Helical" evidence="11">
    <location>
        <begin position="96"/>
        <end position="117"/>
    </location>
</feature>
<dbReference type="PRINTS" id="PR00237">
    <property type="entry name" value="GPCRRHODOPSN"/>
</dbReference>
<dbReference type="Gene3D" id="1.20.1070.10">
    <property type="entry name" value="Rhodopsin 7-helix transmembrane proteins"/>
    <property type="match status" value="1"/>
</dbReference>
<dbReference type="GO" id="GO:0006955">
    <property type="term" value="P:immune response"/>
    <property type="evidence" value="ECO:0007669"/>
    <property type="project" value="TreeGrafter"/>
</dbReference>
<dbReference type="PROSITE" id="PS50262">
    <property type="entry name" value="G_PROTEIN_RECEP_F1_2"/>
    <property type="match status" value="1"/>
</dbReference>
<sequence length="341" mass="37587">MNSSSYSSYNSTVLGDEWATAGGAVACVILSVCFVVGTPGNLLVVWTIMRHVKQRSHTLLLIMHLAVADMLVVVTLPLWIYSLAWSWVFGEAACKAMVYVIYACMYASVFLITIMSVERYLAVRYPFKMLHWKDSNAMNLILAGGWTLALILGLPAIFTQSVDESMDGVQHCFFSEFGSVALEVFCACLETLIGFVIPFLTLAVCYVKVASQLRQMHRKNKQKSAFLISAVVVAFALCWLPHHVINVINVAQLLGTYSEKLEEVSEAAVFISGALTFISSSVNPMLYAFAARNLQGSLRKSAMARLFQEIASYTVQLRGTELQPSESLDQDTLKKESATGV</sequence>
<keyword evidence="13" id="KW-1185">Reference proteome</keyword>
<dbReference type="PRINTS" id="PR01157">
    <property type="entry name" value="P2YPURNOCPTR"/>
</dbReference>
<dbReference type="SUPFAM" id="SSF81321">
    <property type="entry name" value="Family A G protein-coupled receptor-like"/>
    <property type="match status" value="1"/>
</dbReference>
<keyword evidence="6 11" id="KW-0472">Membrane</keyword>
<dbReference type="OrthoDB" id="8888529at2759"/>
<name>A0A2D0Q917_ICTPU</name>
<evidence type="ECO:0000256" key="9">
    <source>
        <dbReference type="ARBA" id="ARBA00023224"/>
    </source>
</evidence>
<evidence type="ECO:0000256" key="11">
    <source>
        <dbReference type="SAM" id="Phobius"/>
    </source>
</evidence>
<evidence type="ECO:0000313" key="13">
    <source>
        <dbReference type="Proteomes" id="UP000221080"/>
    </source>
</evidence>
<evidence type="ECO:0000259" key="12">
    <source>
        <dbReference type="PROSITE" id="PS50262"/>
    </source>
</evidence>
<dbReference type="PROSITE" id="PS00237">
    <property type="entry name" value="G_PROTEIN_RECEP_F1_1"/>
    <property type="match status" value="1"/>
</dbReference>
<reference evidence="14" key="2">
    <citation type="submission" date="2025-08" db="UniProtKB">
        <authorList>
            <consortium name="RefSeq"/>
        </authorList>
    </citation>
    <scope>IDENTIFICATION</scope>
    <source>
        <tissue evidence="14">Blood</tissue>
    </source>
</reference>
<dbReference type="GO" id="GO:0007204">
    <property type="term" value="P:positive regulation of cytosolic calcium ion concentration"/>
    <property type="evidence" value="ECO:0007669"/>
    <property type="project" value="TreeGrafter"/>
</dbReference>
<dbReference type="InterPro" id="IPR000276">
    <property type="entry name" value="GPCR_Rhodpsn"/>
</dbReference>
<protein>
    <submittedName>
        <fullName evidence="14">Leukotriene B4 receptor 1</fullName>
    </submittedName>
</protein>
<evidence type="ECO:0000313" key="14">
    <source>
        <dbReference type="RefSeq" id="XP_017313870.1"/>
    </source>
</evidence>
<evidence type="ECO:0000256" key="10">
    <source>
        <dbReference type="RuleBase" id="RU000688"/>
    </source>
</evidence>
<dbReference type="Pfam" id="PF00001">
    <property type="entry name" value="7tm_1"/>
    <property type="match status" value="1"/>
</dbReference>